<keyword evidence="4" id="KW-1185">Reference proteome</keyword>
<feature type="region of interest" description="Disordered" evidence="1">
    <location>
        <begin position="271"/>
        <end position="295"/>
    </location>
</feature>
<dbReference type="Proteomes" id="UP001295684">
    <property type="component" value="Unassembled WGS sequence"/>
</dbReference>
<evidence type="ECO:0000256" key="2">
    <source>
        <dbReference type="SAM" id="Phobius"/>
    </source>
</evidence>
<evidence type="ECO:0000256" key="1">
    <source>
        <dbReference type="SAM" id="MobiDB-lite"/>
    </source>
</evidence>
<proteinExistence type="predicted"/>
<sequence length="295" mass="34575">MSSLKVNFDSKRNKAQSKVNYYDSENGLNPQTQVRFTNNIRPQQSNTYWDKQNDSLNESFPDVKHNEHFECTAENLKKKMTARTMQKNILKEEEDGLTAVLNKVYFHACCPYFYFFIAIFCTFMILWVIIQGKEAIRTFVFKAFEVFINLFILGDIACKIFLIGCEAYFIKLSNILEFSIGLVCVLIYFLYYLSTTFDRVDYNELLENVVFCCWCIWQIFRIVTLFYKQRKASRTEADNISFSKFHDEIDHNSFVETTSRKESNHKKSIGFKAPKVSSRSSSIRADNKVSQSLCE</sequence>
<accession>A0AAD1UNN7</accession>
<feature type="transmembrane region" description="Helical" evidence="2">
    <location>
        <begin position="175"/>
        <end position="193"/>
    </location>
</feature>
<evidence type="ECO:0000313" key="4">
    <source>
        <dbReference type="Proteomes" id="UP001295684"/>
    </source>
</evidence>
<feature type="transmembrane region" description="Helical" evidence="2">
    <location>
        <begin position="205"/>
        <end position="227"/>
    </location>
</feature>
<feature type="transmembrane region" description="Helical" evidence="2">
    <location>
        <begin position="112"/>
        <end position="130"/>
    </location>
</feature>
<protein>
    <submittedName>
        <fullName evidence="3">Uncharacterized protein</fullName>
    </submittedName>
</protein>
<keyword evidence="2" id="KW-0812">Transmembrane</keyword>
<evidence type="ECO:0000313" key="3">
    <source>
        <dbReference type="EMBL" id="CAI2370132.1"/>
    </source>
</evidence>
<keyword evidence="2" id="KW-0472">Membrane</keyword>
<dbReference type="PANTHER" id="PTHR38483:SF1">
    <property type="entry name" value="ION TRANSPORT DOMAIN-CONTAINING PROTEIN"/>
    <property type="match status" value="1"/>
</dbReference>
<feature type="transmembrane region" description="Helical" evidence="2">
    <location>
        <begin position="142"/>
        <end position="163"/>
    </location>
</feature>
<dbReference type="EMBL" id="CAMPGE010011297">
    <property type="protein sequence ID" value="CAI2370132.1"/>
    <property type="molecule type" value="Genomic_DNA"/>
</dbReference>
<gene>
    <name evidence="3" type="ORF">ECRASSUSDP1_LOCUS11440</name>
</gene>
<keyword evidence="2" id="KW-1133">Transmembrane helix</keyword>
<organism evidence="3 4">
    <name type="scientific">Euplotes crassus</name>
    <dbReference type="NCBI Taxonomy" id="5936"/>
    <lineage>
        <taxon>Eukaryota</taxon>
        <taxon>Sar</taxon>
        <taxon>Alveolata</taxon>
        <taxon>Ciliophora</taxon>
        <taxon>Intramacronucleata</taxon>
        <taxon>Spirotrichea</taxon>
        <taxon>Hypotrichia</taxon>
        <taxon>Euplotida</taxon>
        <taxon>Euplotidae</taxon>
        <taxon>Moneuplotes</taxon>
    </lineage>
</organism>
<name>A0AAD1UNN7_EUPCR</name>
<comment type="caution">
    <text evidence="3">The sequence shown here is derived from an EMBL/GenBank/DDBJ whole genome shotgun (WGS) entry which is preliminary data.</text>
</comment>
<dbReference type="PANTHER" id="PTHR38483">
    <property type="entry name" value="CHROMOSOME 1, WHOLE GENOME SHOTGUN SEQUENCE"/>
    <property type="match status" value="1"/>
</dbReference>
<reference evidence="3" key="1">
    <citation type="submission" date="2023-07" db="EMBL/GenBank/DDBJ databases">
        <authorList>
            <consortium name="AG Swart"/>
            <person name="Singh M."/>
            <person name="Singh A."/>
            <person name="Seah K."/>
            <person name="Emmerich C."/>
        </authorList>
    </citation>
    <scope>NUCLEOTIDE SEQUENCE</scope>
    <source>
        <strain evidence="3">DP1</strain>
    </source>
</reference>
<dbReference type="AlphaFoldDB" id="A0AAD1UNN7"/>
<feature type="compositionally biased region" description="Polar residues" evidence="1">
    <location>
        <begin position="277"/>
        <end position="295"/>
    </location>
</feature>
<dbReference type="SUPFAM" id="SSF81324">
    <property type="entry name" value="Voltage-gated potassium channels"/>
    <property type="match status" value="1"/>
</dbReference>